<dbReference type="OrthoDB" id="341259at2759"/>
<dbReference type="Proteomes" id="UP000696280">
    <property type="component" value="Unassembled WGS sequence"/>
</dbReference>
<name>A0A9N9PV59_9HELO</name>
<evidence type="ECO:0000313" key="2">
    <source>
        <dbReference type="Proteomes" id="UP000696280"/>
    </source>
</evidence>
<protein>
    <submittedName>
        <fullName evidence="1">Uncharacterized protein</fullName>
    </submittedName>
</protein>
<reference evidence="1" key="1">
    <citation type="submission" date="2021-07" db="EMBL/GenBank/DDBJ databases">
        <authorList>
            <person name="Durling M."/>
        </authorList>
    </citation>
    <scope>NUCLEOTIDE SEQUENCE</scope>
</reference>
<dbReference type="AlphaFoldDB" id="A0A9N9PV59"/>
<accession>A0A9N9PV59</accession>
<organism evidence="1 2">
    <name type="scientific">Hymenoscyphus fraxineus</name>
    <dbReference type="NCBI Taxonomy" id="746836"/>
    <lineage>
        <taxon>Eukaryota</taxon>
        <taxon>Fungi</taxon>
        <taxon>Dikarya</taxon>
        <taxon>Ascomycota</taxon>
        <taxon>Pezizomycotina</taxon>
        <taxon>Leotiomycetes</taxon>
        <taxon>Helotiales</taxon>
        <taxon>Helotiaceae</taxon>
        <taxon>Hymenoscyphus</taxon>
    </lineage>
</organism>
<sequence>MKSRFETHLRIQRVLAYNILQKRAIMFVAYDIGCTIVKDALVTSLARPSSSSESEIFDYTRMLVRLLPNPGGISHDQQVFSGCPHRSEDEADMQDKISQFLFTTHNQYNTAVKPLLSSVKWLADTIIEINGLFIDSKVYLRSHLISIIANESKDGLVNHVFDSYTGALGVPFEKQLPESLLQTEQPVGLLKYLEQLKD</sequence>
<dbReference type="EMBL" id="CAJVRL010000070">
    <property type="protein sequence ID" value="CAG8956333.1"/>
    <property type="molecule type" value="Genomic_DNA"/>
</dbReference>
<proteinExistence type="predicted"/>
<evidence type="ECO:0000313" key="1">
    <source>
        <dbReference type="EMBL" id="CAG8956333.1"/>
    </source>
</evidence>
<keyword evidence="2" id="KW-1185">Reference proteome</keyword>
<comment type="caution">
    <text evidence="1">The sequence shown here is derived from an EMBL/GenBank/DDBJ whole genome shotgun (WGS) entry which is preliminary data.</text>
</comment>
<gene>
    <name evidence="1" type="ORF">HYFRA_00003713</name>
</gene>